<feature type="region of interest" description="Disordered" evidence="2">
    <location>
        <begin position="888"/>
        <end position="1092"/>
    </location>
</feature>
<feature type="domain" description="Srp40 C-terminal" evidence="4">
    <location>
        <begin position="1134"/>
        <end position="1212"/>
    </location>
</feature>
<dbReference type="OrthoDB" id="5599646at2759"/>
<feature type="compositionally biased region" description="Basic and acidic residues" evidence="2">
    <location>
        <begin position="1012"/>
        <end position="1021"/>
    </location>
</feature>
<dbReference type="Pfam" id="PF05022">
    <property type="entry name" value="SRP40_C"/>
    <property type="match status" value="1"/>
</dbReference>
<dbReference type="PANTHER" id="PTHR23216">
    <property type="entry name" value="NUCLEOLAR AND COILED-BODY PHOSPHOPROTEIN 1"/>
    <property type="match status" value="1"/>
</dbReference>
<feature type="compositionally biased region" description="Basic and acidic residues" evidence="2">
    <location>
        <begin position="961"/>
        <end position="970"/>
    </location>
</feature>
<dbReference type="Proteomes" id="UP000655225">
    <property type="component" value="Unassembled WGS sequence"/>
</dbReference>
<sequence>MSVNRLHETYFLGKEAIHISDIEKAILISVDCKTSRTDFPKLVMLYILATFLNPNRVLTLETKYVYMVDHPEAVCNDIPWGKIVHNFLFESLYTSAMLYKKTKTHTYLNGCAFALQIWAFEHVPNLLKSTGKQIFPRYLRYPNISIHHRQYYDDVLSNPIYITKLRLSNKELSETVVDEIIQEKIGNGGHSQKLENRVVVLENDNKNLSQHVEDLSNHVKILSQNVEDLSKENKALAKISECLSAQYALGLNDDNPKQESHHDKDKLECEFGRHESVDLNAKGHITKMTTKQTTMKKCRKDKFSSLVLVYCENEDLDIRSWPRSCATQIPRQDLEGMNGLSDESLQRIPKVILYGFLNMQEILKMTYEPRSLVCPYDGVFREVDETTIYKGGKTKMRSFKHDILYTEFEHAMYELSQTRREEFFIILKYSYHIQPQGFILDVENDDDLRDMFICCPSDCQNIIVYIIKSPIAPQGEDESNQMVESIRSPVPSPDSVPPVTLLTDHVNNESSDHGRRCQLQSTKLEWERERRFLSDPTDNITLINSDKGIPSKLRMERKRRFQTSDSDEDSTAPPNASPIPYSSLPRLSSGPKTDVVVSQAYERPDDNPIMHEKELEVFDPKHRGEEFSICVGDLYPSKDVFHKCLKDYEILQNFELKPIKTSSMMITARCAIDYCLWRIHASKLPVESNEITFALQIGGWKGCSLDLEVMYYKYLDTCQYNGDGNINFSKEQDLQKDGITIGDEGESKCDVSVELVSKKKRKRRDRSDIEDDAVIRLPGLGNGFTLCANNSNEKTTNEVVIKSMKSKEKEKNKLVSDSIGENTEQDGSKASKEPADDTVCERQWDESKKKSKDKKKMKSNLVSETPDVNIDRGLLETLPKEIIEKPKDIVSSQGKSKTDSAGMLLDVTDVKSKDSRKKNNKLTSDSEIPLGEKNVKSKDNKRKKNRSNSAGLCGGNTEVLDQEKMKKIDSTNEDLQTEQENAVSVEEKGSKKIKRLTSEDTKSQPDGIIVIKEVKKSKTKDSEEDIGWEQPHKGNGSLESGGHARKKRKTESGQVDSNMSQETSLIEKLDGQAKRNPEKNEKEGSATQKALSKQHNGSNEVCYFFPFGLVHGFTLLRVIRSLDAALSPKTVNAFQRVKIDEVEFVDERLQDNSYWAKVGSCIQDGADIGYGAKAQEVLGQVRGRDFRHEKTKKKRGSYRGGQIDLHSHSIKFNYSDEE</sequence>
<dbReference type="InterPro" id="IPR004332">
    <property type="entry name" value="Transposase_MuDR"/>
</dbReference>
<gene>
    <name evidence="5" type="ORF">HHK36_013533</name>
</gene>
<dbReference type="InterPro" id="IPR039191">
    <property type="entry name" value="Nopp140-like"/>
</dbReference>
<evidence type="ECO:0000256" key="2">
    <source>
        <dbReference type="SAM" id="MobiDB-lite"/>
    </source>
</evidence>
<feature type="compositionally biased region" description="Basic and acidic residues" evidence="2">
    <location>
        <begin position="805"/>
        <end position="814"/>
    </location>
</feature>
<evidence type="ECO:0000259" key="3">
    <source>
        <dbReference type="Pfam" id="PF03108"/>
    </source>
</evidence>
<evidence type="ECO:0000256" key="1">
    <source>
        <dbReference type="SAM" id="Coils"/>
    </source>
</evidence>
<dbReference type="EMBL" id="JABCRI010000009">
    <property type="protein sequence ID" value="KAF8400236.1"/>
    <property type="molecule type" value="Genomic_DNA"/>
</dbReference>
<name>A0A834ZAJ2_TETSI</name>
<keyword evidence="1" id="KW-0175">Coiled coil</keyword>
<evidence type="ECO:0000259" key="4">
    <source>
        <dbReference type="Pfam" id="PF05022"/>
    </source>
</evidence>
<dbReference type="AlphaFoldDB" id="A0A834ZAJ2"/>
<reference evidence="5 6" key="1">
    <citation type="submission" date="2020-04" db="EMBL/GenBank/DDBJ databases">
        <title>Plant Genome Project.</title>
        <authorList>
            <person name="Zhang R.-G."/>
        </authorList>
    </citation>
    <scope>NUCLEOTIDE SEQUENCE [LARGE SCALE GENOMIC DNA]</scope>
    <source>
        <strain evidence="5">YNK0</strain>
        <tissue evidence="5">Leaf</tissue>
    </source>
</reference>
<evidence type="ECO:0000313" key="6">
    <source>
        <dbReference type="Proteomes" id="UP000655225"/>
    </source>
</evidence>
<proteinExistence type="predicted"/>
<dbReference type="GO" id="GO:0005730">
    <property type="term" value="C:nucleolus"/>
    <property type="evidence" value="ECO:0007669"/>
    <property type="project" value="InterPro"/>
</dbReference>
<keyword evidence="6" id="KW-1185">Reference proteome</keyword>
<organism evidence="5 6">
    <name type="scientific">Tetracentron sinense</name>
    <name type="common">Spur-leaf</name>
    <dbReference type="NCBI Taxonomy" id="13715"/>
    <lineage>
        <taxon>Eukaryota</taxon>
        <taxon>Viridiplantae</taxon>
        <taxon>Streptophyta</taxon>
        <taxon>Embryophyta</taxon>
        <taxon>Tracheophyta</taxon>
        <taxon>Spermatophyta</taxon>
        <taxon>Magnoliopsida</taxon>
        <taxon>Trochodendrales</taxon>
        <taxon>Trochodendraceae</taxon>
        <taxon>Tetracentron</taxon>
    </lineage>
</organism>
<dbReference type="InterPro" id="IPR007718">
    <property type="entry name" value="Srp40_C"/>
</dbReference>
<feature type="region of interest" description="Disordered" evidence="2">
    <location>
        <begin position="538"/>
        <end position="594"/>
    </location>
</feature>
<evidence type="ECO:0000313" key="5">
    <source>
        <dbReference type="EMBL" id="KAF8400236.1"/>
    </source>
</evidence>
<feature type="coiled-coil region" evidence="1">
    <location>
        <begin position="191"/>
        <end position="239"/>
    </location>
</feature>
<feature type="region of interest" description="Disordered" evidence="2">
    <location>
        <begin position="476"/>
        <end position="496"/>
    </location>
</feature>
<feature type="domain" description="Transposase MuDR plant" evidence="3">
    <location>
        <begin position="627"/>
        <end position="685"/>
    </location>
</feature>
<feature type="compositionally biased region" description="Basic and acidic residues" evidence="2">
    <location>
        <begin position="985"/>
        <end position="1003"/>
    </location>
</feature>
<feature type="compositionally biased region" description="Basic and acidic residues" evidence="2">
    <location>
        <begin position="826"/>
        <end position="848"/>
    </location>
</feature>
<feature type="compositionally biased region" description="Basic and acidic residues" evidence="2">
    <location>
        <begin position="1065"/>
        <end position="1084"/>
    </location>
</feature>
<dbReference type="PANTHER" id="PTHR23216:SF1">
    <property type="entry name" value="NUCLEOLAR AND COILED-BODY PHOSPHOPROTEIN 1"/>
    <property type="match status" value="1"/>
</dbReference>
<feature type="compositionally biased region" description="Polar residues" evidence="2">
    <location>
        <begin position="1052"/>
        <end position="1064"/>
    </location>
</feature>
<dbReference type="Pfam" id="PF03108">
    <property type="entry name" value="DBD_Tnp_Mut"/>
    <property type="match status" value="1"/>
</dbReference>
<accession>A0A834ZAJ2</accession>
<feature type="region of interest" description="Disordered" evidence="2">
    <location>
        <begin position="803"/>
        <end position="864"/>
    </location>
</feature>
<comment type="caution">
    <text evidence="5">The sequence shown here is derived from an EMBL/GenBank/DDBJ whole genome shotgun (WGS) entry which is preliminary data.</text>
</comment>
<feature type="compositionally biased region" description="Basic residues" evidence="2">
    <location>
        <begin position="849"/>
        <end position="858"/>
    </location>
</feature>
<protein>
    <submittedName>
        <fullName evidence="5">Uncharacterized protein</fullName>
    </submittedName>
</protein>